<dbReference type="CDD" id="cd03024">
    <property type="entry name" value="DsbA_FrnE"/>
    <property type="match status" value="1"/>
</dbReference>
<sequence>MDALRIDIISDVVCPWCYIGFRQLERALAATGTKADIHWHPFELNPKMPAGGQDLSEHLAEKYGTTPAQSETTRNRISALGREVGIRFEWGDDMRMLNTFDAHRLIHWAESHGRAQDVKMALFEAYFTEGADISDHETLALIAAMTGLPKADAKAMLASKDGVKEVRAAEKEWTEAGVSSVPSVILDERFLINGAQGVQGYTNLLTRLRNGSLG</sequence>
<dbReference type="GO" id="GO:0016853">
    <property type="term" value="F:isomerase activity"/>
    <property type="evidence" value="ECO:0007669"/>
    <property type="project" value="UniProtKB-KW"/>
</dbReference>
<dbReference type="GO" id="GO:0016491">
    <property type="term" value="F:oxidoreductase activity"/>
    <property type="evidence" value="ECO:0007669"/>
    <property type="project" value="InterPro"/>
</dbReference>
<keyword evidence="3" id="KW-1185">Reference proteome</keyword>
<dbReference type="InterPro" id="IPR036249">
    <property type="entry name" value="Thioredoxin-like_sf"/>
</dbReference>
<dbReference type="OrthoDB" id="9799122at2"/>
<organism evidence="2 3">
    <name type="scientific">Donghicola tyrosinivorans</name>
    <dbReference type="NCBI Taxonomy" id="1652492"/>
    <lineage>
        <taxon>Bacteria</taxon>
        <taxon>Pseudomonadati</taxon>
        <taxon>Pseudomonadota</taxon>
        <taxon>Alphaproteobacteria</taxon>
        <taxon>Rhodobacterales</taxon>
        <taxon>Roseobacteraceae</taxon>
        <taxon>Donghicola</taxon>
    </lineage>
</organism>
<dbReference type="Proteomes" id="UP000238392">
    <property type="component" value="Unassembled WGS sequence"/>
</dbReference>
<evidence type="ECO:0000259" key="1">
    <source>
        <dbReference type="Pfam" id="PF01323"/>
    </source>
</evidence>
<keyword evidence="2" id="KW-0413">Isomerase</keyword>
<dbReference type="InterPro" id="IPR001853">
    <property type="entry name" value="DSBA-like_thioredoxin_dom"/>
</dbReference>
<dbReference type="Gene3D" id="3.40.30.10">
    <property type="entry name" value="Glutaredoxin"/>
    <property type="match status" value="1"/>
</dbReference>
<accession>A0A2T0WC47</accession>
<dbReference type="AlphaFoldDB" id="A0A2T0WC47"/>
<gene>
    <name evidence="2" type="ORF">CLV74_1264</name>
</gene>
<dbReference type="Pfam" id="PF01323">
    <property type="entry name" value="DSBA"/>
    <property type="match status" value="1"/>
</dbReference>
<evidence type="ECO:0000313" key="2">
    <source>
        <dbReference type="EMBL" id="PRY84282.1"/>
    </source>
</evidence>
<protein>
    <submittedName>
        <fullName evidence="2">Putative DsbA family dithiol-disulfide isomerase</fullName>
    </submittedName>
</protein>
<evidence type="ECO:0000313" key="3">
    <source>
        <dbReference type="Proteomes" id="UP000238392"/>
    </source>
</evidence>
<feature type="domain" description="DSBA-like thioredoxin" evidence="1">
    <location>
        <begin position="6"/>
        <end position="201"/>
    </location>
</feature>
<dbReference type="SUPFAM" id="SSF52833">
    <property type="entry name" value="Thioredoxin-like"/>
    <property type="match status" value="1"/>
</dbReference>
<comment type="caution">
    <text evidence="2">The sequence shown here is derived from an EMBL/GenBank/DDBJ whole genome shotgun (WGS) entry which is preliminary data.</text>
</comment>
<dbReference type="RefSeq" id="WP_106268482.1">
    <property type="nucleotide sequence ID" value="NZ_PVTQ01000026.1"/>
</dbReference>
<reference evidence="2 3" key="1">
    <citation type="submission" date="2018-03" db="EMBL/GenBank/DDBJ databases">
        <title>Genomic Encyclopedia of Archaeal and Bacterial Type Strains, Phase II (KMG-II): from individual species to whole genera.</title>
        <authorList>
            <person name="Goeker M."/>
        </authorList>
    </citation>
    <scope>NUCLEOTIDE SEQUENCE [LARGE SCALE GENOMIC DNA]</scope>
    <source>
        <strain evidence="2 3">DSM 100212</strain>
    </source>
</reference>
<proteinExistence type="predicted"/>
<dbReference type="PANTHER" id="PTHR13887:SF41">
    <property type="entry name" value="THIOREDOXIN SUPERFAMILY PROTEIN"/>
    <property type="match status" value="1"/>
</dbReference>
<name>A0A2T0WC47_9RHOB</name>
<dbReference type="PANTHER" id="PTHR13887">
    <property type="entry name" value="GLUTATHIONE S-TRANSFERASE KAPPA"/>
    <property type="match status" value="1"/>
</dbReference>
<dbReference type="EMBL" id="PVTQ01000026">
    <property type="protein sequence ID" value="PRY84282.1"/>
    <property type="molecule type" value="Genomic_DNA"/>
</dbReference>